<dbReference type="Gene3D" id="3.30.300.20">
    <property type="match status" value="2"/>
</dbReference>
<evidence type="ECO:0000256" key="6">
    <source>
        <dbReference type="ARBA" id="ARBA00023163"/>
    </source>
</evidence>
<dbReference type="PANTHER" id="PTHR22648:SF0">
    <property type="entry name" value="TRANSCRIPTION TERMINATION_ANTITERMINATION PROTEIN NUSA"/>
    <property type="match status" value="1"/>
</dbReference>
<keyword evidence="5 7" id="KW-0805">Transcription regulation</keyword>
<evidence type="ECO:0000259" key="10">
    <source>
        <dbReference type="Pfam" id="PF26594"/>
    </source>
</evidence>
<dbReference type="InterPro" id="IPR015946">
    <property type="entry name" value="KH_dom-like_a/b"/>
</dbReference>
<dbReference type="CDD" id="cd04455">
    <property type="entry name" value="S1_NusA"/>
    <property type="match status" value="1"/>
</dbReference>
<dbReference type="GO" id="GO:0003746">
    <property type="term" value="F:translation elongation factor activity"/>
    <property type="evidence" value="ECO:0007669"/>
    <property type="project" value="UniProtKB-KW"/>
</dbReference>
<dbReference type="Pfam" id="PF08529">
    <property type="entry name" value="NusA_N"/>
    <property type="match status" value="1"/>
</dbReference>
<dbReference type="CDD" id="cd22529">
    <property type="entry name" value="KH-II_NusA_rpt2"/>
    <property type="match status" value="1"/>
</dbReference>
<proteinExistence type="inferred from homology"/>
<evidence type="ECO:0000256" key="5">
    <source>
        <dbReference type="ARBA" id="ARBA00023015"/>
    </source>
</evidence>
<dbReference type="Gene3D" id="2.40.50.140">
    <property type="entry name" value="Nucleic acid-binding proteins"/>
    <property type="match status" value="1"/>
</dbReference>
<evidence type="ECO:0000259" key="9">
    <source>
        <dbReference type="Pfam" id="PF13184"/>
    </source>
</evidence>
<evidence type="ECO:0000313" key="11">
    <source>
        <dbReference type="EMBL" id="PNR95826.1"/>
    </source>
</evidence>
<comment type="subcellular location">
    <subcellularLocation>
        <location evidence="7">Cytoplasm</location>
    </subcellularLocation>
</comment>
<dbReference type="GO" id="GO:0031564">
    <property type="term" value="P:transcription antitermination"/>
    <property type="evidence" value="ECO:0007669"/>
    <property type="project" value="UniProtKB-UniRule"/>
</dbReference>
<comment type="caution">
    <text evidence="11">The sequence shown here is derived from an EMBL/GenBank/DDBJ whole genome shotgun (WGS) entry which is preliminary data.</text>
</comment>
<dbReference type="GO" id="GO:0003723">
    <property type="term" value="F:RNA binding"/>
    <property type="evidence" value="ECO:0007669"/>
    <property type="project" value="UniProtKB-UniRule"/>
</dbReference>
<dbReference type="GO" id="GO:0003700">
    <property type="term" value="F:DNA-binding transcription factor activity"/>
    <property type="evidence" value="ECO:0007669"/>
    <property type="project" value="InterPro"/>
</dbReference>
<dbReference type="RefSeq" id="WP_103067280.1">
    <property type="nucleotide sequence ID" value="NZ_AZRL01000018.1"/>
</dbReference>
<dbReference type="PROSITE" id="PS50084">
    <property type="entry name" value="KH_TYPE_1"/>
    <property type="match status" value="1"/>
</dbReference>
<dbReference type="InterPro" id="IPR013735">
    <property type="entry name" value="TF_NusA_N"/>
</dbReference>
<protein>
    <recommendedName>
        <fullName evidence="7">Transcription termination/antitermination protein NusA</fullName>
    </recommendedName>
</protein>
<dbReference type="FunFam" id="3.30.300.20:FF:000002">
    <property type="entry name" value="Transcription termination/antitermination protein NusA"/>
    <property type="match status" value="1"/>
</dbReference>
<evidence type="ECO:0000256" key="7">
    <source>
        <dbReference type="HAMAP-Rule" id="MF_00945"/>
    </source>
</evidence>
<keyword evidence="1 7" id="KW-0806">Transcription termination</keyword>
<organism evidence="11 12">
    <name type="scientific">Petrotoga olearia DSM 13574</name>
    <dbReference type="NCBI Taxonomy" id="1122955"/>
    <lineage>
        <taxon>Bacteria</taxon>
        <taxon>Thermotogati</taxon>
        <taxon>Thermotogota</taxon>
        <taxon>Thermotogae</taxon>
        <taxon>Petrotogales</taxon>
        <taxon>Petrotogaceae</taxon>
        <taxon>Petrotoga</taxon>
    </lineage>
</organism>
<dbReference type="Gene3D" id="3.30.1480.10">
    <property type="entry name" value="NusA, N-terminal domain"/>
    <property type="match status" value="1"/>
</dbReference>
<sequence length="341" mass="38357">MNLNLLEALDALERDKGISRDSLVDIIAKSIKSAYKKNYGAKNVEIEIDKNLTKLNVYQLWKVVEKVENPKEEISLEEAKKINPKIEIGEMVRKKINLKKDFRRVAAQTAKQVILQNLKELEKKNLFDKYVALKNRISTAEIIKVSDEYIDIRIGKLETKLPKKETIPGETFKNGELVKVYIKNIQNTSKGPKIMVSRTAPELITELLSSIVPEIEEGIIKIVKIVREPGIRSKVAVVTTMPGVDPVGACIGEKGSRISELIKELKNEKVDIIEYSEDPKIFIKHALAPAEVKNIILNEDERTAFVYVPENQLSLAVGKGGQTARLAAKITGWKIDIHSLK</sequence>
<dbReference type="EMBL" id="AZRL01000018">
    <property type="protein sequence ID" value="PNR95826.1"/>
    <property type="molecule type" value="Genomic_DNA"/>
</dbReference>
<evidence type="ECO:0000259" key="8">
    <source>
        <dbReference type="Pfam" id="PF08529"/>
    </source>
</evidence>
<dbReference type="AlphaFoldDB" id="A0A2K1NZ75"/>
<keyword evidence="3 7" id="KW-0889">Transcription antitermination</keyword>
<dbReference type="PANTHER" id="PTHR22648">
    <property type="entry name" value="TRANSCRIPTION TERMINATION FACTOR NUSA"/>
    <property type="match status" value="1"/>
</dbReference>
<evidence type="ECO:0000256" key="2">
    <source>
        <dbReference type="ARBA" id="ARBA00022490"/>
    </source>
</evidence>
<evidence type="ECO:0000313" key="12">
    <source>
        <dbReference type="Proteomes" id="UP000236434"/>
    </source>
</evidence>
<dbReference type="SUPFAM" id="SSF50249">
    <property type="entry name" value="Nucleic acid-binding proteins"/>
    <property type="match status" value="1"/>
</dbReference>
<dbReference type="Pfam" id="PF26594">
    <property type="entry name" value="KH_NusA_2nd"/>
    <property type="match status" value="1"/>
</dbReference>
<keyword evidence="11" id="KW-0648">Protein biosynthesis</keyword>
<dbReference type="SUPFAM" id="SSF69705">
    <property type="entry name" value="Transcription factor NusA, N-terminal domain"/>
    <property type="match status" value="1"/>
</dbReference>
<dbReference type="NCBIfam" id="TIGR01953">
    <property type="entry name" value="NusA"/>
    <property type="match status" value="1"/>
</dbReference>
<dbReference type="InterPro" id="IPR009019">
    <property type="entry name" value="KH_sf_prok-type"/>
</dbReference>
<dbReference type="InterPro" id="IPR036555">
    <property type="entry name" value="NusA_N_sf"/>
</dbReference>
<comment type="similarity">
    <text evidence="7">Belongs to the NusA family.</text>
</comment>
<evidence type="ECO:0000256" key="4">
    <source>
        <dbReference type="ARBA" id="ARBA00022884"/>
    </source>
</evidence>
<dbReference type="Pfam" id="PF13184">
    <property type="entry name" value="KH_NusA_1st"/>
    <property type="match status" value="1"/>
</dbReference>
<keyword evidence="2 7" id="KW-0963">Cytoplasm</keyword>
<dbReference type="InterPro" id="IPR058582">
    <property type="entry name" value="KH_NusA_2nd"/>
</dbReference>
<name>A0A2K1NZ75_9BACT</name>
<dbReference type="CDD" id="cd02134">
    <property type="entry name" value="KH-II_NusA_rpt1"/>
    <property type="match status" value="1"/>
</dbReference>
<feature type="domain" description="NusA-like second KH" evidence="10">
    <location>
        <begin position="279"/>
        <end position="339"/>
    </location>
</feature>
<dbReference type="InterPro" id="IPR012340">
    <property type="entry name" value="NA-bd_OB-fold"/>
</dbReference>
<keyword evidence="6 7" id="KW-0804">Transcription</keyword>
<keyword evidence="11" id="KW-0251">Elongation factor</keyword>
<dbReference type="Proteomes" id="UP000236434">
    <property type="component" value="Unassembled WGS sequence"/>
</dbReference>
<dbReference type="InterPro" id="IPR010213">
    <property type="entry name" value="TF_NusA"/>
</dbReference>
<evidence type="ECO:0000256" key="3">
    <source>
        <dbReference type="ARBA" id="ARBA00022814"/>
    </source>
</evidence>
<dbReference type="InterPro" id="IPR025249">
    <property type="entry name" value="TF_NusA_KH_1st"/>
</dbReference>
<comment type="subunit">
    <text evidence="7">Monomer. Binds directly to the core enzyme of the DNA-dependent RNA polymerase and to nascent RNA.</text>
</comment>
<dbReference type="SUPFAM" id="SSF54814">
    <property type="entry name" value="Prokaryotic type KH domain (KH-domain type II)"/>
    <property type="match status" value="2"/>
</dbReference>
<keyword evidence="4 7" id="KW-0694">RNA-binding</keyword>
<dbReference type="GO" id="GO:0006353">
    <property type="term" value="P:DNA-templated transcription termination"/>
    <property type="evidence" value="ECO:0007669"/>
    <property type="project" value="UniProtKB-UniRule"/>
</dbReference>
<feature type="domain" description="Transcription factor NusA N-terminal" evidence="8">
    <location>
        <begin position="4"/>
        <end position="124"/>
    </location>
</feature>
<dbReference type="OrthoDB" id="9807233at2"/>
<comment type="function">
    <text evidence="7">Participates in both transcription termination and antitermination.</text>
</comment>
<dbReference type="InterPro" id="IPR030842">
    <property type="entry name" value="TF_NusA_bacterial"/>
</dbReference>
<dbReference type="HAMAP" id="MF_00945_B">
    <property type="entry name" value="NusA_B"/>
    <property type="match status" value="1"/>
</dbReference>
<gene>
    <name evidence="7 11" type="primary">nusA</name>
    <name evidence="11" type="ORF">X929_07030</name>
</gene>
<reference evidence="11 12" key="1">
    <citation type="submission" date="2013-12" db="EMBL/GenBank/DDBJ databases">
        <title>Comparative genomics of Petrotoga isolates.</title>
        <authorList>
            <person name="Nesbo C.L."/>
            <person name="Charchuk R."/>
            <person name="Chow K."/>
        </authorList>
    </citation>
    <scope>NUCLEOTIDE SEQUENCE [LARGE SCALE GENOMIC DNA]</scope>
    <source>
        <strain evidence="11 12">DSM 13574</strain>
    </source>
</reference>
<accession>A0A2K1NZ75</accession>
<dbReference type="GO" id="GO:0005829">
    <property type="term" value="C:cytosol"/>
    <property type="evidence" value="ECO:0007669"/>
    <property type="project" value="TreeGrafter"/>
</dbReference>
<feature type="domain" description="Transcription factor NusA first KH" evidence="9">
    <location>
        <begin position="198"/>
        <end position="275"/>
    </location>
</feature>
<dbReference type="FunFam" id="3.30.300.20:FF:000005">
    <property type="entry name" value="Transcription termination/antitermination protein NusA"/>
    <property type="match status" value="1"/>
</dbReference>
<evidence type="ECO:0000256" key="1">
    <source>
        <dbReference type="ARBA" id="ARBA00022472"/>
    </source>
</evidence>